<sequence length="116" mass="12514">MASELVNIVVLKRGGKPVDCSRRQNGRGRALNDSTHAGVPGYFNKTIELIPDISRKLGRKGRALAIHPLTAFLPGSSRLTVLAKVAVPPSKHRNAVEVRAIRNLEAPSSSSKFLHA</sequence>
<gene>
    <name evidence="1" type="ORF">D5086_018761</name>
</gene>
<dbReference type="Proteomes" id="UP000309997">
    <property type="component" value="Unassembled WGS sequence"/>
</dbReference>
<dbReference type="EMBL" id="RCHU02000009">
    <property type="protein sequence ID" value="KAL3580926.1"/>
    <property type="molecule type" value="Genomic_DNA"/>
</dbReference>
<keyword evidence="2" id="KW-1185">Reference proteome</keyword>
<evidence type="ECO:0000313" key="1">
    <source>
        <dbReference type="EMBL" id="KAL3580926.1"/>
    </source>
</evidence>
<comment type="caution">
    <text evidence="1">The sequence shown here is derived from an EMBL/GenBank/DDBJ whole genome shotgun (WGS) entry which is preliminary data.</text>
</comment>
<accession>A0ACC4BS93</accession>
<evidence type="ECO:0000313" key="2">
    <source>
        <dbReference type="Proteomes" id="UP000309997"/>
    </source>
</evidence>
<organism evidence="1 2">
    <name type="scientific">Populus alba</name>
    <name type="common">White poplar</name>
    <dbReference type="NCBI Taxonomy" id="43335"/>
    <lineage>
        <taxon>Eukaryota</taxon>
        <taxon>Viridiplantae</taxon>
        <taxon>Streptophyta</taxon>
        <taxon>Embryophyta</taxon>
        <taxon>Tracheophyta</taxon>
        <taxon>Spermatophyta</taxon>
        <taxon>Magnoliopsida</taxon>
        <taxon>eudicotyledons</taxon>
        <taxon>Gunneridae</taxon>
        <taxon>Pentapetalae</taxon>
        <taxon>rosids</taxon>
        <taxon>fabids</taxon>
        <taxon>Malpighiales</taxon>
        <taxon>Salicaceae</taxon>
        <taxon>Saliceae</taxon>
        <taxon>Populus</taxon>
    </lineage>
</organism>
<proteinExistence type="predicted"/>
<name>A0ACC4BS93_POPAL</name>
<reference evidence="1 2" key="1">
    <citation type="journal article" date="2024" name="Plant Biotechnol. J.">
        <title>Genome and CRISPR/Cas9 system of a widespread forest tree (Populus alba) in the world.</title>
        <authorList>
            <person name="Liu Y.J."/>
            <person name="Jiang P.F."/>
            <person name="Han X.M."/>
            <person name="Li X.Y."/>
            <person name="Wang H.M."/>
            <person name="Wang Y.J."/>
            <person name="Wang X.X."/>
            <person name="Zeng Q.Y."/>
        </authorList>
    </citation>
    <scope>NUCLEOTIDE SEQUENCE [LARGE SCALE GENOMIC DNA]</scope>
    <source>
        <strain evidence="2">cv. PAL-ZL1</strain>
    </source>
</reference>
<protein>
    <submittedName>
        <fullName evidence="1">Uncharacterized protein</fullName>
    </submittedName>
</protein>